<dbReference type="Proteomes" id="UP001280156">
    <property type="component" value="Unassembled WGS sequence"/>
</dbReference>
<keyword evidence="4" id="KW-0378">Hydrolase</keyword>
<comment type="cofactor">
    <cofactor evidence="1">
        <name>Mg(2+)</name>
        <dbReference type="ChEBI" id="CHEBI:18420"/>
    </cofactor>
</comment>
<evidence type="ECO:0000256" key="2">
    <source>
        <dbReference type="ARBA" id="ARBA00012146"/>
    </source>
</evidence>
<evidence type="ECO:0000256" key="3">
    <source>
        <dbReference type="ARBA" id="ARBA00022723"/>
    </source>
</evidence>
<feature type="chain" id="PRO_5046826219" description="inorganic diphosphatase" evidence="6">
    <location>
        <begin position="21"/>
        <end position="198"/>
    </location>
</feature>
<keyword evidence="5" id="KW-0460">Magnesium</keyword>
<keyword evidence="6" id="KW-0732">Signal</keyword>
<dbReference type="EMBL" id="JAVIIV010000028">
    <property type="protein sequence ID" value="MDX8489198.1"/>
    <property type="molecule type" value="Genomic_DNA"/>
</dbReference>
<accession>A0ABU4YQY3</accession>
<gene>
    <name evidence="7" type="ORF">RFM52_28905</name>
</gene>
<comment type="caution">
    <text evidence="7">The sequence shown here is derived from an EMBL/GenBank/DDBJ whole genome shotgun (WGS) entry which is preliminary data.</text>
</comment>
<evidence type="ECO:0000313" key="8">
    <source>
        <dbReference type="Proteomes" id="UP001280156"/>
    </source>
</evidence>
<evidence type="ECO:0000256" key="1">
    <source>
        <dbReference type="ARBA" id="ARBA00001946"/>
    </source>
</evidence>
<sequence length="198" mass="21800">MPVKFTLRNVVWSAPGLAMANYLTLPATSRNLFRVVVETPRGSAAKLAYEPKTGVFEYSRPLPVGNTYPYDWGFVPSTLGDDGDPLDGLVIHQAAGAPGVVIKCDLLGALRVKQRDPDGSKVRNDRYIFCPHKEDAPDEPVASVDVPEDLRREIEQFFLSSVLGTGKKIKLKGWQNAAEARASLTKGMKSFKRKLANR</sequence>
<evidence type="ECO:0000313" key="7">
    <source>
        <dbReference type="EMBL" id="MDX8489198.1"/>
    </source>
</evidence>
<evidence type="ECO:0000256" key="5">
    <source>
        <dbReference type="ARBA" id="ARBA00022842"/>
    </source>
</evidence>
<evidence type="ECO:0000256" key="6">
    <source>
        <dbReference type="SAM" id="SignalP"/>
    </source>
</evidence>
<dbReference type="Gene3D" id="3.90.80.10">
    <property type="entry name" value="Inorganic pyrophosphatase"/>
    <property type="match status" value="1"/>
</dbReference>
<proteinExistence type="predicted"/>
<dbReference type="SUPFAM" id="SSF50324">
    <property type="entry name" value="Inorganic pyrophosphatase"/>
    <property type="match status" value="1"/>
</dbReference>
<dbReference type="PROSITE" id="PS00387">
    <property type="entry name" value="PPASE"/>
    <property type="match status" value="1"/>
</dbReference>
<name>A0ABU4YQY3_9HYPH</name>
<keyword evidence="3" id="KW-0479">Metal-binding</keyword>
<keyword evidence="8" id="KW-1185">Reference proteome</keyword>
<organism evidence="7 8">
    <name type="scientific">Mesorhizobium humile</name>
    <dbReference type="NCBI Taxonomy" id="3072313"/>
    <lineage>
        <taxon>Bacteria</taxon>
        <taxon>Pseudomonadati</taxon>
        <taxon>Pseudomonadota</taxon>
        <taxon>Alphaproteobacteria</taxon>
        <taxon>Hyphomicrobiales</taxon>
        <taxon>Phyllobacteriaceae</taxon>
        <taxon>Mesorhizobium</taxon>
    </lineage>
</organism>
<dbReference type="InterPro" id="IPR008162">
    <property type="entry name" value="Pyrophosphatase"/>
</dbReference>
<dbReference type="InterPro" id="IPR036649">
    <property type="entry name" value="Pyrophosphatase_sf"/>
</dbReference>
<dbReference type="Pfam" id="PF00719">
    <property type="entry name" value="Pyrophosphatase"/>
    <property type="match status" value="1"/>
</dbReference>
<reference evidence="7 8" key="1">
    <citation type="submission" date="2023-08" db="EMBL/GenBank/DDBJ databases">
        <title>Implementing the SeqCode for naming new Mesorhizobium species isolated from Vachellia karroo root nodules.</title>
        <authorList>
            <person name="Van Lill M."/>
        </authorList>
    </citation>
    <scope>NUCLEOTIDE SEQUENCE [LARGE SCALE GENOMIC DNA]</scope>
    <source>
        <strain evidence="7 8">VK2B</strain>
    </source>
</reference>
<evidence type="ECO:0000256" key="4">
    <source>
        <dbReference type="ARBA" id="ARBA00022801"/>
    </source>
</evidence>
<protein>
    <recommendedName>
        <fullName evidence="2">inorganic diphosphatase</fullName>
        <ecNumber evidence="2">3.6.1.1</ecNumber>
    </recommendedName>
</protein>
<dbReference type="RefSeq" id="WP_320298373.1">
    <property type="nucleotide sequence ID" value="NZ_JAVIIU010000016.1"/>
</dbReference>
<feature type="signal peptide" evidence="6">
    <location>
        <begin position="1"/>
        <end position="20"/>
    </location>
</feature>
<dbReference type="PANTHER" id="PTHR10286">
    <property type="entry name" value="INORGANIC PYROPHOSPHATASE"/>
    <property type="match status" value="1"/>
</dbReference>
<dbReference type="EC" id="3.6.1.1" evidence="2"/>